<accession>A0A418UY42</accession>
<dbReference type="OrthoDB" id="7282689at2"/>
<keyword evidence="1" id="KW-0175">Coiled coil</keyword>
<comment type="caution">
    <text evidence="2">The sequence shown here is derived from an EMBL/GenBank/DDBJ whole genome shotgun (WGS) entry which is preliminary data.</text>
</comment>
<proteinExistence type="predicted"/>
<name>A0A418UY42_RHOPL</name>
<gene>
    <name evidence="2" type="ORF">D4Q52_23575</name>
</gene>
<sequence>MAEQPDNLVLTYLRRLDGKIDRVLDDVQDLKVRMTAVEEGLAGVNRRLDRLEVRVDRIERRLELSEQPH</sequence>
<organism evidence="2 3">
    <name type="scientific">Rhodopseudomonas palustris</name>
    <dbReference type="NCBI Taxonomy" id="1076"/>
    <lineage>
        <taxon>Bacteria</taxon>
        <taxon>Pseudomonadati</taxon>
        <taxon>Pseudomonadota</taxon>
        <taxon>Alphaproteobacteria</taxon>
        <taxon>Hyphomicrobiales</taxon>
        <taxon>Nitrobacteraceae</taxon>
        <taxon>Rhodopseudomonas</taxon>
    </lineage>
</organism>
<feature type="coiled-coil region" evidence="1">
    <location>
        <begin position="13"/>
        <end position="61"/>
    </location>
</feature>
<dbReference type="Proteomes" id="UP000285523">
    <property type="component" value="Unassembled WGS sequence"/>
</dbReference>
<evidence type="ECO:0000256" key="1">
    <source>
        <dbReference type="SAM" id="Coils"/>
    </source>
</evidence>
<evidence type="ECO:0000313" key="3">
    <source>
        <dbReference type="Proteomes" id="UP000285523"/>
    </source>
</evidence>
<protein>
    <submittedName>
        <fullName evidence="2">Uncharacterized protein</fullName>
    </submittedName>
</protein>
<evidence type="ECO:0000313" key="2">
    <source>
        <dbReference type="EMBL" id="RJF67330.1"/>
    </source>
</evidence>
<dbReference type="EMBL" id="QYYD01000034">
    <property type="protein sequence ID" value="RJF67330.1"/>
    <property type="molecule type" value="Genomic_DNA"/>
</dbReference>
<dbReference type="SUPFAM" id="SSF57997">
    <property type="entry name" value="Tropomyosin"/>
    <property type="match status" value="1"/>
</dbReference>
<reference evidence="2 3" key="1">
    <citation type="submission" date="2018-09" db="EMBL/GenBank/DDBJ databases">
        <title>Draft genome sequence of Rhodopseudomonas palustris 2.1.18.</title>
        <authorList>
            <person name="Robertson S.L."/>
            <person name="Meyer T.E."/>
            <person name="Kyndt J.A."/>
        </authorList>
    </citation>
    <scope>NUCLEOTIDE SEQUENCE [LARGE SCALE GENOMIC DNA]</scope>
    <source>
        <strain evidence="2 3">2.1.18</strain>
    </source>
</reference>
<dbReference type="AlphaFoldDB" id="A0A418UY42"/>
<dbReference type="RefSeq" id="WP_119859017.1">
    <property type="nucleotide sequence ID" value="NZ_QYYD01000034.1"/>
</dbReference>
<dbReference type="Gene3D" id="1.20.5.2280">
    <property type="match status" value="1"/>
</dbReference>